<dbReference type="AlphaFoldDB" id="A0AAD8ED29"/>
<evidence type="ECO:0000259" key="1">
    <source>
        <dbReference type="PROSITE" id="PS51269"/>
    </source>
</evidence>
<comment type="caution">
    <text evidence="2">The sequence shown here is derived from an EMBL/GenBank/DDBJ whole genome shotgun (WGS) entry which is preliminary data.</text>
</comment>
<dbReference type="Proteomes" id="UP001233999">
    <property type="component" value="Unassembled WGS sequence"/>
</dbReference>
<evidence type="ECO:0000313" key="3">
    <source>
        <dbReference type="Proteomes" id="UP001233999"/>
    </source>
</evidence>
<evidence type="ECO:0000313" key="2">
    <source>
        <dbReference type="EMBL" id="KAJ9586030.1"/>
    </source>
</evidence>
<reference evidence="2" key="1">
    <citation type="journal article" date="2023" name="IScience">
        <title>Live-bearing cockroach genome reveals convergent evolutionary mechanisms linked to viviparity in insects and beyond.</title>
        <authorList>
            <person name="Fouks B."/>
            <person name="Harrison M.C."/>
            <person name="Mikhailova A.A."/>
            <person name="Marchal E."/>
            <person name="English S."/>
            <person name="Carruthers M."/>
            <person name="Jennings E.C."/>
            <person name="Chiamaka E.L."/>
            <person name="Frigard R.A."/>
            <person name="Pippel M."/>
            <person name="Attardo G.M."/>
            <person name="Benoit J.B."/>
            <person name="Bornberg-Bauer E."/>
            <person name="Tobe S.S."/>
        </authorList>
    </citation>
    <scope>NUCLEOTIDE SEQUENCE</scope>
    <source>
        <strain evidence="2">Stay&amp;Tobe</strain>
    </source>
</reference>
<feature type="domain" description="COMM" evidence="1">
    <location>
        <begin position="8"/>
        <end position="76"/>
    </location>
</feature>
<name>A0AAD8ED29_DIPPU</name>
<dbReference type="PROSITE" id="PS51269">
    <property type="entry name" value="COMM"/>
    <property type="match status" value="1"/>
</dbReference>
<sequence length="76" mass="8476">MEHSGLNNVVDIEWKLGVTAASSKERQAGTTYLHFKLVLDAGGGSLKTVYMEMSLAQFYAFLHELEKAKSSLYYIS</sequence>
<gene>
    <name evidence="2" type="ORF">L9F63_020327</name>
</gene>
<proteinExistence type="predicted"/>
<dbReference type="Pfam" id="PF07258">
    <property type="entry name" value="COMM_domain"/>
    <property type="match status" value="1"/>
</dbReference>
<keyword evidence="3" id="KW-1185">Reference proteome</keyword>
<reference evidence="2" key="2">
    <citation type="submission" date="2023-05" db="EMBL/GenBank/DDBJ databases">
        <authorList>
            <person name="Fouks B."/>
        </authorList>
    </citation>
    <scope>NUCLEOTIDE SEQUENCE</scope>
    <source>
        <strain evidence="2">Stay&amp;Tobe</strain>
        <tissue evidence="2">Testes</tissue>
    </source>
</reference>
<organism evidence="2 3">
    <name type="scientific">Diploptera punctata</name>
    <name type="common">Pacific beetle cockroach</name>
    <dbReference type="NCBI Taxonomy" id="6984"/>
    <lineage>
        <taxon>Eukaryota</taxon>
        <taxon>Metazoa</taxon>
        <taxon>Ecdysozoa</taxon>
        <taxon>Arthropoda</taxon>
        <taxon>Hexapoda</taxon>
        <taxon>Insecta</taxon>
        <taxon>Pterygota</taxon>
        <taxon>Neoptera</taxon>
        <taxon>Polyneoptera</taxon>
        <taxon>Dictyoptera</taxon>
        <taxon>Blattodea</taxon>
        <taxon>Blaberoidea</taxon>
        <taxon>Blaberidae</taxon>
        <taxon>Diplopterinae</taxon>
        <taxon>Diploptera</taxon>
    </lineage>
</organism>
<dbReference type="EMBL" id="JASPKZ010007223">
    <property type="protein sequence ID" value="KAJ9586030.1"/>
    <property type="molecule type" value="Genomic_DNA"/>
</dbReference>
<protein>
    <recommendedName>
        <fullName evidence="1">COMM domain-containing protein</fullName>
    </recommendedName>
</protein>
<dbReference type="InterPro" id="IPR017920">
    <property type="entry name" value="COMM"/>
</dbReference>
<accession>A0AAD8ED29</accession>